<sequence>MVTRLSSIFPSVRPPKVKPISTEPSSSSAPPSTSRKSEAKLSPGSKSRSWCVYLIISTNTPIKTYVGVTTCFSRRLKQHNGELKGGAKATRSGRPWISACLIEGFKDQSEASEFESKWKIFSRKLPRKKENNSGEKQVKDSSVLLLQHRQAALNKVEGSFDCSNLEINWHLNRF</sequence>
<dbReference type="InterPro" id="IPR035901">
    <property type="entry name" value="GIY-YIG_endonuc_sf"/>
</dbReference>
<evidence type="ECO:0000313" key="4">
    <source>
        <dbReference type="Proteomes" id="UP000237000"/>
    </source>
</evidence>
<dbReference type="OrthoDB" id="24645at2759"/>
<organism evidence="3 4">
    <name type="scientific">Trema orientale</name>
    <name type="common">Charcoal tree</name>
    <name type="synonym">Celtis orientalis</name>
    <dbReference type="NCBI Taxonomy" id="63057"/>
    <lineage>
        <taxon>Eukaryota</taxon>
        <taxon>Viridiplantae</taxon>
        <taxon>Streptophyta</taxon>
        <taxon>Embryophyta</taxon>
        <taxon>Tracheophyta</taxon>
        <taxon>Spermatophyta</taxon>
        <taxon>Magnoliopsida</taxon>
        <taxon>eudicotyledons</taxon>
        <taxon>Gunneridae</taxon>
        <taxon>Pentapetalae</taxon>
        <taxon>rosids</taxon>
        <taxon>fabids</taxon>
        <taxon>Rosales</taxon>
        <taxon>Cannabaceae</taxon>
        <taxon>Trema</taxon>
    </lineage>
</organism>
<feature type="domain" description="GIY-YIG" evidence="2">
    <location>
        <begin position="48"/>
        <end position="130"/>
    </location>
</feature>
<keyword evidence="4" id="KW-1185">Reference proteome</keyword>
<comment type="caution">
    <text evidence="3">The sequence shown here is derived from an EMBL/GenBank/DDBJ whole genome shotgun (WGS) entry which is preliminary data.</text>
</comment>
<dbReference type="InParanoid" id="A0A2P5EGV8"/>
<gene>
    <name evidence="3" type="ORF">TorRG33x02_193490</name>
</gene>
<dbReference type="STRING" id="63057.A0A2P5EGV8"/>
<dbReference type="PROSITE" id="PS50164">
    <property type="entry name" value="GIY_YIG"/>
    <property type="match status" value="1"/>
</dbReference>
<name>A0A2P5EGV8_TREOI</name>
<feature type="region of interest" description="Disordered" evidence="1">
    <location>
        <begin position="1"/>
        <end position="44"/>
    </location>
</feature>
<dbReference type="EMBL" id="JXTC01000156">
    <property type="protein sequence ID" value="PON84797.1"/>
    <property type="molecule type" value="Genomic_DNA"/>
</dbReference>
<dbReference type="AlphaFoldDB" id="A0A2P5EGV8"/>
<proteinExistence type="predicted"/>
<dbReference type="InterPro" id="IPR050381">
    <property type="entry name" value="SLX1_endonuclease"/>
</dbReference>
<accession>A0A2P5EGV8</accession>
<reference evidence="4" key="1">
    <citation type="submission" date="2016-06" db="EMBL/GenBank/DDBJ databases">
        <title>Parallel loss of symbiosis genes in relatives of nitrogen-fixing non-legume Parasponia.</title>
        <authorList>
            <person name="Van Velzen R."/>
            <person name="Holmer R."/>
            <person name="Bu F."/>
            <person name="Rutten L."/>
            <person name="Van Zeijl A."/>
            <person name="Liu W."/>
            <person name="Santuari L."/>
            <person name="Cao Q."/>
            <person name="Sharma T."/>
            <person name="Shen D."/>
            <person name="Roswanjaya Y."/>
            <person name="Wardhani T."/>
            <person name="Kalhor M.S."/>
            <person name="Jansen J."/>
            <person name="Van den Hoogen J."/>
            <person name="Gungor B."/>
            <person name="Hartog M."/>
            <person name="Hontelez J."/>
            <person name="Verver J."/>
            <person name="Yang W.-C."/>
            <person name="Schijlen E."/>
            <person name="Repin R."/>
            <person name="Schilthuizen M."/>
            <person name="Schranz E."/>
            <person name="Heidstra R."/>
            <person name="Miyata K."/>
            <person name="Fedorova E."/>
            <person name="Kohlen W."/>
            <person name="Bisseling T."/>
            <person name="Smit S."/>
            <person name="Geurts R."/>
        </authorList>
    </citation>
    <scope>NUCLEOTIDE SEQUENCE [LARGE SCALE GENOMIC DNA]</scope>
    <source>
        <strain evidence="4">cv. RG33-2</strain>
    </source>
</reference>
<evidence type="ECO:0000259" key="2">
    <source>
        <dbReference type="PROSITE" id="PS50164"/>
    </source>
</evidence>
<protein>
    <submittedName>
        <fullName evidence="3">GIY-YIG nuclease superfamily</fullName>
    </submittedName>
</protein>
<dbReference type="Pfam" id="PF01541">
    <property type="entry name" value="GIY-YIG"/>
    <property type="match status" value="1"/>
</dbReference>
<dbReference type="PANTHER" id="PTHR20208:SF13">
    <property type="entry name" value="STRUCTURE-SPECIFIC ENDONUCLEASE SUBUNIT SLX1"/>
    <property type="match status" value="1"/>
</dbReference>
<dbReference type="InterPro" id="IPR000305">
    <property type="entry name" value="GIY-YIG_endonuc"/>
</dbReference>
<dbReference type="SUPFAM" id="SSF82771">
    <property type="entry name" value="GIY-YIG endonuclease"/>
    <property type="match status" value="1"/>
</dbReference>
<feature type="compositionally biased region" description="Low complexity" evidence="1">
    <location>
        <begin position="18"/>
        <end position="34"/>
    </location>
</feature>
<dbReference type="Proteomes" id="UP000237000">
    <property type="component" value="Unassembled WGS sequence"/>
</dbReference>
<evidence type="ECO:0000256" key="1">
    <source>
        <dbReference type="SAM" id="MobiDB-lite"/>
    </source>
</evidence>
<evidence type="ECO:0000313" key="3">
    <source>
        <dbReference type="EMBL" id="PON84797.1"/>
    </source>
</evidence>
<dbReference type="PANTHER" id="PTHR20208">
    <property type="entry name" value="STRUCTURE-SPECIFIC ENDONUCLEASE SUBUNIT SLX1"/>
    <property type="match status" value="1"/>
</dbReference>
<dbReference type="Gene3D" id="3.40.1440.10">
    <property type="entry name" value="GIY-YIG endonuclease"/>
    <property type="match status" value="1"/>
</dbReference>
<dbReference type="FunCoup" id="A0A2P5EGV8">
    <property type="interactions" value="27"/>
</dbReference>